<dbReference type="AlphaFoldDB" id="A0AA39M9Q1"/>
<evidence type="ECO:0000256" key="1">
    <source>
        <dbReference type="SAM" id="MobiDB-lite"/>
    </source>
</evidence>
<feature type="compositionally biased region" description="Basic residues" evidence="1">
    <location>
        <begin position="1"/>
        <end position="16"/>
    </location>
</feature>
<feature type="compositionally biased region" description="Pro residues" evidence="1">
    <location>
        <begin position="232"/>
        <end position="242"/>
    </location>
</feature>
<feature type="compositionally biased region" description="Polar residues" evidence="1">
    <location>
        <begin position="360"/>
        <end position="371"/>
    </location>
</feature>
<evidence type="ECO:0000313" key="3">
    <source>
        <dbReference type="Proteomes" id="UP001175271"/>
    </source>
</evidence>
<feature type="compositionally biased region" description="Basic and acidic residues" evidence="1">
    <location>
        <begin position="138"/>
        <end position="164"/>
    </location>
</feature>
<feature type="compositionally biased region" description="Low complexity" evidence="1">
    <location>
        <begin position="266"/>
        <end position="289"/>
    </location>
</feature>
<dbReference type="Proteomes" id="UP001175271">
    <property type="component" value="Unassembled WGS sequence"/>
</dbReference>
<sequence>MASRRKKSSSSSRRRKDSSPAPPKGLTIDEVQNLRRIYRQRQKNQHVSTGSRSRLRLKKTTAVTAKDVKVPDSARSVGTESVKSPVSTSLSKTSECTSRLQTLEQDEPTEFERVAAKAKPAPTRMRRNTQCSILIITKNKEASGPKDAVEVRKETAAKKSEGSSKRTRISRTPSSRSPASRTSEKLRKLMRTRKTLRTRVATEASSTSPSVVRKEGELKISTITLKTNDAPSTPPSRSPTPRMPELRKDVQMKKTEITCKAHDIQPALSPLSATPSEPLPLSSTSPTPEVQKQVEVKKTESNSRTIDTSPTPPTVSPSAATASPSVSPQPRAPSVSNSGKVIRETKKVEEPERAPVVVKKSQNNETVSSNLPEAAQTVPTRAKQPEKAISYNDLYIEEIDLSSPGAAYLAFSQKNTRKDDATCADETKSVEHTAEDDDAKSRYVLSDEGISDAQKHKSMYICDLPADPAEVTAEETADQIGIASANSSAAPSKLLPSYSREAADRSPNFECDRSPNFEAIAAALHLVDYSVEKNLFADFLDAHEMVSINDYFKGHQSVDEHILAIFDKAFDKMLSSETLAKNEETKNDLVVLNKDRADSKIHLLDALIARKASTPASLSPSSGLRDNKPPENKESKADDEYFK</sequence>
<feature type="region of interest" description="Disordered" evidence="1">
    <location>
        <begin position="137"/>
        <end position="385"/>
    </location>
</feature>
<feature type="compositionally biased region" description="Basic and acidic residues" evidence="1">
    <location>
        <begin position="341"/>
        <end position="353"/>
    </location>
</feature>
<feature type="compositionally biased region" description="Polar residues" evidence="1">
    <location>
        <begin position="221"/>
        <end position="230"/>
    </location>
</feature>
<feature type="compositionally biased region" description="Low complexity" evidence="1">
    <location>
        <begin position="170"/>
        <end position="181"/>
    </location>
</feature>
<feature type="region of interest" description="Disordered" evidence="1">
    <location>
        <begin position="613"/>
        <end position="643"/>
    </location>
</feature>
<feature type="compositionally biased region" description="Basic and acidic residues" evidence="1">
    <location>
        <begin position="416"/>
        <end position="433"/>
    </location>
</feature>
<feature type="compositionally biased region" description="Basic residues" evidence="1">
    <location>
        <begin position="188"/>
        <end position="197"/>
    </location>
</feature>
<feature type="region of interest" description="Disordered" evidence="1">
    <location>
        <begin position="1"/>
        <end position="98"/>
    </location>
</feature>
<proteinExistence type="predicted"/>
<comment type="caution">
    <text evidence="2">The sequence shown here is derived from an EMBL/GenBank/DDBJ whole genome shotgun (WGS) entry which is preliminary data.</text>
</comment>
<reference evidence="2" key="1">
    <citation type="submission" date="2023-06" db="EMBL/GenBank/DDBJ databases">
        <title>Genomic analysis of the entomopathogenic nematode Steinernema hermaphroditum.</title>
        <authorList>
            <person name="Schwarz E.M."/>
            <person name="Heppert J.K."/>
            <person name="Baniya A."/>
            <person name="Schwartz H.T."/>
            <person name="Tan C.-H."/>
            <person name="Antoshechkin I."/>
            <person name="Sternberg P.W."/>
            <person name="Goodrich-Blair H."/>
            <person name="Dillman A.R."/>
        </authorList>
    </citation>
    <scope>NUCLEOTIDE SEQUENCE</scope>
    <source>
        <strain evidence="2">PS9179</strain>
        <tissue evidence="2">Whole animal</tissue>
    </source>
</reference>
<gene>
    <name evidence="2" type="ORF">QR680_009896</name>
</gene>
<keyword evidence="3" id="KW-1185">Reference proteome</keyword>
<evidence type="ECO:0000313" key="2">
    <source>
        <dbReference type="EMBL" id="KAK0426781.1"/>
    </source>
</evidence>
<feature type="compositionally biased region" description="Basic and acidic residues" evidence="1">
    <location>
        <begin position="292"/>
        <end position="301"/>
    </location>
</feature>
<name>A0AA39M9Q1_9BILA</name>
<feature type="compositionally biased region" description="Polar residues" evidence="1">
    <location>
        <begin position="76"/>
        <end position="98"/>
    </location>
</feature>
<feature type="compositionally biased region" description="Polar residues" evidence="1">
    <location>
        <begin position="614"/>
        <end position="624"/>
    </location>
</feature>
<organism evidence="2 3">
    <name type="scientific">Steinernema hermaphroditum</name>
    <dbReference type="NCBI Taxonomy" id="289476"/>
    <lineage>
        <taxon>Eukaryota</taxon>
        <taxon>Metazoa</taxon>
        <taxon>Ecdysozoa</taxon>
        <taxon>Nematoda</taxon>
        <taxon>Chromadorea</taxon>
        <taxon>Rhabditida</taxon>
        <taxon>Tylenchina</taxon>
        <taxon>Panagrolaimomorpha</taxon>
        <taxon>Strongyloidoidea</taxon>
        <taxon>Steinernematidae</taxon>
        <taxon>Steinernema</taxon>
    </lineage>
</organism>
<feature type="region of interest" description="Disordered" evidence="1">
    <location>
        <begin position="415"/>
        <end position="435"/>
    </location>
</feature>
<feature type="compositionally biased region" description="Low complexity" evidence="1">
    <location>
        <begin position="316"/>
        <end position="328"/>
    </location>
</feature>
<feature type="compositionally biased region" description="Basic and acidic residues" evidence="1">
    <location>
        <begin position="244"/>
        <end position="263"/>
    </location>
</feature>
<protein>
    <submittedName>
        <fullName evidence="2">Uncharacterized protein</fullName>
    </submittedName>
</protein>
<feature type="compositionally biased region" description="Basic and acidic residues" evidence="1">
    <location>
        <begin position="625"/>
        <end position="643"/>
    </location>
</feature>
<dbReference type="EMBL" id="JAUCMV010000001">
    <property type="protein sequence ID" value="KAK0426781.1"/>
    <property type="molecule type" value="Genomic_DNA"/>
</dbReference>
<accession>A0AA39M9Q1</accession>